<evidence type="ECO:0000313" key="2">
    <source>
        <dbReference type="RefSeq" id="XP_019053025.1"/>
    </source>
</evidence>
<organism evidence="1 2">
    <name type="scientific">Nelumbo nucifera</name>
    <name type="common">Sacred lotus</name>
    <dbReference type="NCBI Taxonomy" id="4432"/>
    <lineage>
        <taxon>Eukaryota</taxon>
        <taxon>Viridiplantae</taxon>
        <taxon>Streptophyta</taxon>
        <taxon>Embryophyta</taxon>
        <taxon>Tracheophyta</taxon>
        <taxon>Spermatophyta</taxon>
        <taxon>Magnoliopsida</taxon>
        <taxon>Proteales</taxon>
        <taxon>Nelumbonaceae</taxon>
        <taxon>Nelumbo</taxon>
    </lineage>
</organism>
<dbReference type="OrthoDB" id="1862401at2759"/>
<dbReference type="AlphaFoldDB" id="A0A1U8Q4P8"/>
<dbReference type="STRING" id="4432.A0A1U8Q4P8"/>
<accession>A0A1U8Q4P8</accession>
<dbReference type="KEGG" id="nnu:104595911"/>
<dbReference type="Gene3D" id="3.30.559.10">
    <property type="entry name" value="Chloramphenicol acetyltransferase-like domain"/>
    <property type="match status" value="1"/>
</dbReference>
<dbReference type="GeneID" id="104595911"/>
<sequence length="202" mass="22867">MLADRLPPKLLHIPKLDPKAQKQKAPSTAVSEPLSIKQIEPVGDYWLTANNCQMETFSFQVSSTQLTHLCSKIPNQNQTSKTPPFESLCAVIWQCLARVRENPEPRMVTVCRKGYHDKEDWILSNSQMLSIVKADFSVADANPSELATLLAQRSVEENSRGLSDFITLGVNLTFVNLEDIELFGLEIKGQTHLCELFSWWHR</sequence>
<keyword evidence="1" id="KW-1185">Reference proteome</keyword>
<dbReference type="OMA" id="YWITANT"/>
<protein>
    <submittedName>
        <fullName evidence="2">Protein ECERIFERUM 26-like</fullName>
    </submittedName>
</protein>
<name>A0A1U8Q4P8_NELNU</name>
<reference evidence="2" key="1">
    <citation type="submission" date="2025-08" db="UniProtKB">
        <authorList>
            <consortium name="RefSeq"/>
        </authorList>
    </citation>
    <scope>IDENTIFICATION</scope>
</reference>
<gene>
    <name evidence="2" type="primary">LOC104595911</name>
</gene>
<evidence type="ECO:0000313" key="1">
    <source>
        <dbReference type="Proteomes" id="UP000189703"/>
    </source>
</evidence>
<dbReference type="InterPro" id="IPR023213">
    <property type="entry name" value="CAT-like_dom_sf"/>
</dbReference>
<dbReference type="GO" id="GO:0016747">
    <property type="term" value="F:acyltransferase activity, transferring groups other than amino-acyl groups"/>
    <property type="evidence" value="ECO:0000318"/>
    <property type="project" value="GO_Central"/>
</dbReference>
<proteinExistence type="predicted"/>
<dbReference type="Proteomes" id="UP000189703">
    <property type="component" value="Unplaced"/>
</dbReference>
<dbReference type="RefSeq" id="XP_019053025.1">
    <property type="nucleotide sequence ID" value="XM_019197480.1"/>
</dbReference>